<keyword evidence="2" id="KW-1185">Reference proteome</keyword>
<gene>
    <name evidence="1" type="ORF">BG653_03788</name>
</gene>
<sequence>MCNVQWGRPKVRMPSTPESEGAALSFALQLLPAVAALAGFAIPGAYAGESQGEVEISNVVLDGGKDFVVDTYDKTVLAVC</sequence>
<dbReference type="Proteomes" id="UP000194225">
    <property type="component" value="Unassembled WGS sequence"/>
</dbReference>
<evidence type="ECO:0000313" key="1">
    <source>
        <dbReference type="EMBL" id="OSY44766.1"/>
    </source>
</evidence>
<comment type="caution">
    <text evidence="1">The sequence shown here is derived from an EMBL/GenBank/DDBJ whole genome shotgun (WGS) entry which is preliminary data.</text>
</comment>
<protein>
    <submittedName>
        <fullName evidence="1">Uncharacterized protein</fullName>
    </submittedName>
</protein>
<organism evidence="1 2">
    <name type="scientific">Streptomyces platensis</name>
    <dbReference type="NCBI Taxonomy" id="58346"/>
    <lineage>
        <taxon>Bacteria</taxon>
        <taxon>Bacillati</taxon>
        <taxon>Actinomycetota</taxon>
        <taxon>Actinomycetes</taxon>
        <taxon>Kitasatosporales</taxon>
        <taxon>Streptomycetaceae</taxon>
        <taxon>Streptomyces</taxon>
    </lineage>
</organism>
<dbReference type="EMBL" id="MIGA01000024">
    <property type="protein sequence ID" value="OSY44766.1"/>
    <property type="molecule type" value="Genomic_DNA"/>
</dbReference>
<reference evidence="1 2" key="1">
    <citation type="submission" date="2016-09" db="EMBL/GenBank/DDBJ databases">
        <title>Streptomyces platensis DSM40041, a candidate organism with high potential of specific P450 cytochromes.</title>
        <authorList>
            <person name="Grumaz C."/>
            <person name="Vainshtein Y."/>
            <person name="Kirstahler P."/>
            <person name="Sohn K."/>
        </authorList>
    </citation>
    <scope>NUCLEOTIDE SEQUENCE [LARGE SCALE GENOMIC DNA]</scope>
    <source>
        <strain evidence="1 2">DSM 40041</strain>
    </source>
</reference>
<name>A0ABX3XWN3_STRPT</name>
<proteinExistence type="predicted"/>
<accession>A0ABX3XWN3</accession>
<evidence type="ECO:0000313" key="2">
    <source>
        <dbReference type="Proteomes" id="UP000194225"/>
    </source>
</evidence>